<dbReference type="SMART" id="SM00979">
    <property type="entry name" value="TIFY"/>
    <property type="match status" value="1"/>
</dbReference>
<evidence type="ECO:0000313" key="5">
    <source>
        <dbReference type="Proteomes" id="UP000001514"/>
    </source>
</evidence>
<dbReference type="GO" id="GO:0009611">
    <property type="term" value="P:response to wounding"/>
    <property type="evidence" value="ECO:0000318"/>
    <property type="project" value="GO_Central"/>
</dbReference>
<dbReference type="KEGG" id="smo:SELMODRAFT_424670"/>
<dbReference type="GO" id="GO:2000022">
    <property type="term" value="P:regulation of jasmonic acid mediated signaling pathway"/>
    <property type="evidence" value="ECO:0000318"/>
    <property type="project" value="GO_Central"/>
</dbReference>
<comment type="similarity">
    <text evidence="1">Belongs to the TIFY/JAZ family.</text>
</comment>
<feature type="domain" description="Tify" evidence="3">
    <location>
        <begin position="285"/>
        <end position="320"/>
    </location>
</feature>
<proteinExistence type="inferred from homology"/>
<protein>
    <recommendedName>
        <fullName evidence="3">Tify domain-containing protein</fullName>
    </recommendedName>
</protein>
<gene>
    <name evidence="4" type="ORF">SELMODRAFT_424670</name>
</gene>
<dbReference type="EMBL" id="GL377634">
    <property type="protein sequence ID" value="EFJ13196.1"/>
    <property type="molecule type" value="Genomic_DNA"/>
</dbReference>
<reference evidence="4 5" key="1">
    <citation type="journal article" date="2011" name="Science">
        <title>The Selaginella genome identifies genetic changes associated with the evolution of vascular plants.</title>
        <authorList>
            <person name="Banks J.A."/>
            <person name="Nishiyama T."/>
            <person name="Hasebe M."/>
            <person name="Bowman J.L."/>
            <person name="Gribskov M."/>
            <person name="dePamphilis C."/>
            <person name="Albert V.A."/>
            <person name="Aono N."/>
            <person name="Aoyama T."/>
            <person name="Ambrose B.A."/>
            <person name="Ashton N.W."/>
            <person name="Axtell M.J."/>
            <person name="Barker E."/>
            <person name="Barker M.S."/>
            <person name="Bennetzen J.L."/>
            <person name="Bonawitz N.D."/>
            <person name="Chapple C."/>
            <person name="Cheng C."/>
            <person name="Correa L.G."/>
            <person name="Dacre M."/>
            <person name="DeBarry J."/>
            <person name="Dreyer I."/>
            <person name="Elias M."/>
            <person name="Engstrom E.M."/>
            <person name="Estelle M."/>
            <person name="Feng L."/>
            <person name="Finet C."/>
            <person name="Floyd S.K."/>
            <person name="Frommer W.B."/>
            <person name="Fujita T."/>
            <person name="Gramzow L."/>
            <person name="Gutensohn M."/>
            <person name="Harholt J."/>
            <person name="Hattori M."/>
            <person name="Heyl A."/>
            <person name="Hirai T."/>
            <person name="Hiwatashi Y."/>
            <person name="Ishikawa M."/>
            <person name="Iwata M."/>
            <person name="Karol K.G."/>
            <person name="Koehler B."/>
            <person name="Kolukisaoglu U."/>
            <person name="Kubo M."/>
            <person name="Kurata T."/>
            <person name="Lalonde S."/>
            <person name="Li K."/>
            <person name="Li Y."/>
            <person name="Litt A."/>
            <person name="Lyons E."/>
            <person name="Manning G."/>
            <person name="Maruyama T."/>
            <person name="Michael T.P."/>
            <person name="Mikami K."/>
            <person name="Miyazaki S."/>
            <person name="Morinaga S."/>
            <person name="Murata T."/>
            <person name="Mueller-Roeber B."/>
            <person name="Nelson D.R."/>
            <person name="Obara M."/>
            <person name="Oguri Y."/>
            <person name="Olmstead R.G."/>
            <person name="Onodera N."/>
            <person name="Petersen B.L."/>
            <person name="Pils B."/>
            <person name="Prigge M."/>
            <person name="Rensing S.A."/>
            <person name="Riano-Pachon D.M."/>
            <person name="Roberts A.W."/>
            <person name="Sato Y."/>
            <person name="Scheller H.V."/>
            <person name="Schulz B."/>
            <person name="Schulz C."/>
            <person name="Shakirov E.V."/>
            <person name="Shibagaki N."/>
            <person name="Shinohara N."/>
            <person name="Shippen D.E."/>
            <person name="Soerensen I."/>
            <person name="Sotooka R."/>
            <person name="Sugimoto N."/>
            <person name="Sugita M."/>
            <person name="Sumikawa N."/>
            <person name="Tanurdzic M."/>
            <person name="Theissen G."/>
            <person name="Ulvskov P."/>
            <person name="Wakazuki S."/>
            <person name="Weng J.K."/>
            <person name="Willats W.W."/>
            <person name="Wipf D."/>
            <person name="Wolf P.G."/>
            <person name="Yang L."/>
            <person name="Zimmer A.D."/>
            <person name="Zhu Q."/>
            <person name="Mitros T."/>
            <person name="Hellsten U."/>
            <person name="Loque D."/>
            <person name="Otillar R."/>
            <person name="Salamov A."/>
            <person name="Schmutz J."/>
            <person name="Shapiro H."/>
            <person name="Lindquist E."/>
            <person name="Lucas S."/>
            <person name="Rokhsar D."/>
            <person name="Grigoriev I.V."/>
        </authorList>
    </citation>
    <scope>NUCLEOTIDE SEQUENCE [LARGE SCALE GENOMIC DNA]</scope>
</reference>
<sequence length="432" mass="45734">MEEQSQPVFRDFLGSSAAPNPETKQPELSATDSVRVSQNSGFMEQEDGEASVRGGSTFSAPCPSSAPGPSFPASSDPGTGKVFLRHGYGAMKLTVSCLFTELWRHGKAPAGMPFSHAIKAANCVNDDVTRKREELANRAAFRENDMMEGSRPSKASRFKQRENETLPSTGDFGLTMQPPRTSQAGGNLWLQTSVFNPSTGATAGGVFSRNPASSILPPPADEGSRTGLQGGGIAALINSANAKLPSARPLAEPPALERTASLDRPKPPLQNGGSDSLLPSHKTSTTSATRQLTIFYGGHAHVFDDVSPEKADAIMQMAGSNGRSWSTTYAHRSSRSEGSLADLRREKAAIGATSLTVPSENQNAPSNLQRKHRIPPDHHTVKVGIPGDVPVPSGIPIGDGNRFAMANGRAPAGLHGSFYNMKETASNGQHWL</sequence>
<feature type="compositionally biased region" description="Polar residues" evidence="2">
    <location>
        <begin position="22"/>
        <end position="42"/>
    </location>
</feature>
<feature type="region of interest" description="Disordered" evidence="2">
    <location>
        <begin position="258"/>
        <end position="285"/>
    </location>
</feature>
<accession>D8SQN8</accession>
<evidence type="ECO:0000313" key="4">
    <source>
        <dbReference type="EMBL" id="EFJ13196.1"/>
    </source>
</evidence>
<feature type="region of interest" description="Disordered" evidence="2">
    <location>
        <begin position="351"/>
        <end position="374"/>
    </location>
</feature>
<dbReference type="HOGENOM" id="CLU_669764_0_0_1"/>
<dbReference type="Pfam" id="PF06200">
    <property type="entry name" value="tify"/>
    <property type="match status" value="1"/>
</dbReference>
<dbReference type="GO" id="GO:0031347">
    <property type="term" value="P:regulation of defense response"/>
    <property type="evidence" value="ECO:0000318"/>
    <property type="project" value="GO_Central"/>
</dbReference>
<evidence type="ECO:0000256" key="1">
    <source>
        <dbReference type="ARBA" id="ARBA00008614"/>
    </source>
</evidence>
<dbReference type="InParanoid" id="D8SQN8"/>
<organism evidence="5">
    <name type="scientific">Selaginella moellendorffii</name>
    <name type="common">Spikemoss</name>
    <dbReference type="NCBI Taxonomy" id="88036"/>
    <lineage>
        <taxon>Eukaryota</taxon>
        <taxon>Viridiplantae</taxon>
        <taxon>Streptophyta</taxon>
        <taxon>Embryophyta</taxon>
        <taxon>Tracheophyta</taxon>
        <taxon>Lycopodiopsida</taxon>
        <taxon>Selaginellales</taxon>
        <taxon>Selaginellaceae</taxon>
        <taxon>Selaginella</taxon>
    </lineage>
</organism>
<dbReference type="Proteomes" id="UP000001514">
    <property type="component" value="Unassembled WGS sequence"/>
</dbReference>
<dbReference type="InterPro" id="IPR040390">
    <property type="entry name" value="TIFY/JAZ"/>
</dbReference>
<evidence type="ECO:0000259" key="3">
    <source>
        <dbReference type="PROSITE" id="PS51320"/>
    </source>
</evidence>
<dbReference type="PANTHER" id="PTHR33077">
    <property type="entry name" value="PROTEIN TIFY 4A-RELATED-RELATED"/>
    <property type="match status" value="1"/>
</dbReference>
<dbReference type="PANTHER" id="PTHR33077:SF8">
    <property type="entry name" value="PROTEIN TIFY 8"/>
    <property type="match status" value="1"/>
</dbReference>
<dbReference type="PROSITE" id="PS51320">
    <property type="entry name" value="TIFY"/>
    <property type="match status" value="1"/>
</dbReference>
<dbReference type="Gramene" id="EFJ13196">
    <property type="protein sequence ID" value="EFJ13196"/>
    <property type="gene ID" value="SELMODRAFT_424670"/>
</dbReference>
<keyword evidence="5" id="KW-1185">Reference proteome</keyword>
<dbReference type="InterPro" id="IPR010399">
    <property type="entry name" value="Tify_dom"/>
</dbReference>
<feature type="region of interest" description="Disordered" evidence="2">
    <location>
        <begin position="1"/>
        <end position="77"/>
    </location>
</feature>
<dbReference type="eggNOG" id="ENOG502QREB">
    <property type="taxonomic scope" value="Eukaryota"/>
</dbReference>
<dbReference type="GO" id="GO:0005634">
    <property type="term" value="C:nucleus"/>
    <property type="evidence" value="ECO:0000318"/>
    <property type="project" value="GO_Central"/>
</dbReference>
<feature type="compositionally biased region" description="Polar residues" evidence="2">
    <location>
        <begin position="353"/>
        <end position="368"/>
    </location>
</feature>
<evidence type="ECO:0000256" key="2">
    <source>
        <dbReference type="SAM" id="MobiDB-lite"/>
    </source>
</evidence>
<feature type="region of interest" description="Disordered" evidence="2">
    <location>
        <begin position="201"/>
        <end position="229"/>
    </location>
</feature>
<name>D8SQN8_SELML</name>
<dbReference type="AlphaFoldDB" id="D8SQN8"/>